<dbReference type="EMBL" id="GEDG01039238">
    <property type="protein sequence ID" value="JAP07208.1"/>
    <property type="molecule type" value="Transcribed_RNA"/>
</dbReference>
<feature type="transmembrane region" description="Helical" evidence="1">
    <location>
        <begin position="21"/>
        <end position="44"/>
    </location>
</feature>
<keyword evidence="1" id="KW-0812">Transmembrane</keyword>
<evidence type="ECO:0000256" key="1">
    <source>
        <dbReference type="SAM" id="Phobius"/>
    </source>
</evidence>
<protein>
    <submittedName>
        <fullName evidence="2">Putative ovule protein</fullName>
    </submittedName>
</protein>
<evidence type="ECO:0000313" key="2">
    <source>
        <dbReference type="EMBL" id="JAP07208.1"/>
    </source>
</evidence>
<dbReference type="AlphaFoldDB" id="A0A0V0GH32"/>
<name>A0A0V0GH32_SOLCH</name>
<accession>A0A0V0GH32</accession>
<keyword evidence="1" id="KW-0472">Membrane</keyword>
<organism evidence="2">
    <name type="scientific">Solanum chacoense</name>
    <name type="common">Chaco potato</name>
    <dbReference type="NCBI Taxonomy" id="4108"/>
    <lineage>
        <taxon>Eukaryota</taxon>
        <taxon>Viridiplantae</taxon>
        <taxon>Streptophyta</taxon>
        <taxon>Embryophyta</taxon>
        <taxon>Tracheophyta</taxon>
        <taxon>Spermatophyta</taxon>
        <taxon>Magnoliopsida</taxon>
        <taxon>eudicotyledons</taxon>
        <taxon>Gunneridae</taxon>
        <taxon>Pentapetalae</taxon>
        <taxon>asterids</taxon>
        <taxon>lamiids</taxon>
        <taxon>Solanales</taxon>
        <taxon>Solanaceae</taxon>
        <taxon>Solanoideae</taxon>
        <taxon>Solaneae</taxon>
        <taxon>Solanum</taxon>
    </lineage>
</organism>
<keyword evidence="1" id="KW-1133">Transmembrane helix</keyword>
<sequence>MRSRERAGSHYTFITQMKWSEYTILLVLILVFHSSQLLLITLFLSVELEQLQVESEREKGLLRFVGFSML</sequence>
<proteinExistence type="predicted"/>
<reference evidence="2" key="1">
    <citation type="submission" date="2015-12" db="EMBL/GenBank/DDBJ databases">
        <title>Gene expression during late stages of embryo sac development: a critical building block for successful pollen-pistil interactions.</title>
        <authorList>
            <person name="Liu Y."/>
            <person name="Joly V."/>
            <person name="Sabar M."/>
            <person name="Matton D.P."/>
        </authorList>
    </citation>
    <scope>NUCLEOTIDE SEQUENCE</scope>
</reference>